<evidence type="ECO:0000313" key="2">
    <source>
        <dbReference type="Proteomes" id="UP000199701"/>
    </source>
</evidence>
<keyword evidence="2" id="KW-1185">Reference proteome</keyword>
<dbReference type="Pfam" id="PF12993">
    <property type="entry name" value="DUF3877"/>
    <property type="match status" value="1"/>
</dbReference>
<accession>A0A1I0Q9Q2</accession>
<evidence type="ECO:0000313" key="1">
    <source>
        <dbReference type="EMBL" id="SEW23744.1"/>
    </source>
</evidence>
<gene>
    <name evidence="1" type="ORF">SAMN05421659_107119</name>
</gene>
<dbReference type="STRING" id="99656.SAMN05421659_107119"/>
<proteinExistence type="predicted"/>
<name>A0A1I0Q9Q2_9FIRM</name>
<dbReference type="Proteomes" id="UP000199701">
    <property type="component" value="Unassembled WGS sequence"/>
</dbReference>
<reference evidence="1 2" key="1">
    <citation type="submission" date="2016-10" db="EMBL/GenBank/DDBJ databases">
        <authorList>
            <person name="de Groot N.N."/>
        </authorList>
    </citation>
    <scope>NUCLEOTIDE SEQUENCE [LARGE SCALE GENOMIC DNA]</scope>
    <source>
        <strain evidence="1 2">DSM 9179</strain>
    </source>
</reference>
<sequence>MNYMNLEKNICDTVKEGQIKIGYDEGAVRLYYPIESIAELLETDNTSIQDMQALLMDFNKVCSERLGDIEISNKEERFCFMIPKEGTKYINENYKDNLFLREFIENITKPNCTLQDMIKVFHHYSQDIYFEENDELGYIIYFKDGTIDEYVYCLKFDEFGATYHRFTKLDYQKLI</sequence>
<dbReference type="EMBL" id="FOJI01000007">
    <property type="protein sequence ID" value="SEW23744.1"/>
    <property type="molecule type" value="Genomic_DNA"/>
</dbReference>
<dbReference type="AlphaFoldDB" id="A0A1I0Q9Q2"/>
<dbReference type="RefSeq" id="WP_170841373.1">
    <property type="nucleotide sequence ID" value="NZ_FOJI01000007.1"/>
</dbReference>
<dbReference type="InterPro" id="IPR024539">
    <property type="entry name" value="DUF3877"/>
</dbReference>
<organism evidence="1 2">
    <name type="scientific">[Clostridium] fimetarium</name>
    <dbReference type="NCBI Taxonomy" id="99656"/>
    <lineage>
        <taxon>Bacteria</taxon>
        <taxon>Bacillati</taxon>
        <taxon>Bacillota</taxon>
        <taxon>Clostridia</taxon>
        <taxon>Lachnospirales</taxon>
        <taxon>Lachnospiraceae</taxon>
    </lineage>
</organism>
<protein>
    <submittedName>
        <fullName evidence="1">Uncharacterized protein</fullName>
    </submittedName>
</protein>